<dbReference type="Proteomes" id="UP000324222">
    <property type="component" value="Unassembled WGS sequence"/>
</dbReference>
<name>A0A5B7EJ90_PORTR</name>
<keyword evidence="2" id="KW-1185">Reference proteome</keyword>
<sequence length="61" mass="6963">MKKESRTAGRGREVWERIGGESKEDVEGDMEEITFTFCRYCAVTKSSNKRFTDGLITPATR</sequence>
<evidence type="ECO:0000313" key="2">
    <source>
        <dbReference type="Proteomes" id="UP000324222"/>
    </source>
</evidence>
<proteinExistence type="predicted"/>
<evidence type="ECO:0000313" key="1">
    <source>
        <dbReference type="EMBL" id="MPC33418.1"/>
    </source>
</evidence>
<accession>A0A5B7EJ90</accession>
<gene>
    <name evidence="1" type="ORF">E2C01_026767</name>
</gene>
<organism evidence="1 2">
    <name type="scientific">Portunus trituberculatus</name>
    <name type="common">Swimming crab</name>
    <name type="synonym">Neptunus trituberculatus</name>
    <dbReference type="NCBI Taxonomy" id="210409"/>
    <lineage>
        <taxon>Eukaryota</taxon>
        <taxon>Metazoa</taxon>
        <taxon>Ecdysozoa</taxon>
        <taxon>Arthropoda</taxon>
        <taxon>Crustacea</taxon>
        <taxon>Multicrustacea</taxon>
        <taxon>Malacostraca</taxon>
        <taxon>Eumalacostraca</taxon>
        <taxon>Eucarida</taxon>
        <taxon>Decapoda</taxon>
        <taxon>Pleocyemata</taxon>
        <taxon>Brachyura</taxon>
        <taxon>Eubrachyura</taxon>
        <taxon>Portunoidea</taxon>
        <taxon>Portunidae</taxon>
        <taxon>Portuninae</taxon>
        <taxon>Portunus</taxon>
    </lineage>
</organism>
<dbReference type="EMBL" id="VSRR010002830">
    <property type="protein sequence ID" value="MPC33418.1"/>
    <property type="molecule type" value="Genomic_DNA"/>
</dbReference>
<reference evidence="1 2" key="1">
    <citation type="submission" date="2019-05" db="EMBL/GenBank/DDBJ databases">
        <title>Another draft genome of Portunus trituberculatus and its Hox gene families provides insights of decapod evolution.</title>
        <authorList>
            <person name="Jeong J.-H."/>
            <person name="Song I."/>
            <person name="Kim S."/>
            <person name="Choi T."/>
            <person name="Kim D."/>
            <person name="Ryu S."/>
            <person name="Kim W."/>
        </authorList>
    </citation>
    <scope>NUCLEOTIDE SEQUENCE [LARGE SCALE GENOMIC DNA]</scope>
    <source>
        <tissue evidence="1">Muscle</tissue>
    </source>
</reference>
<comment type="caution">
    <text evidence="1">The sequence shown here is derived from an EMBL/GenBank/DDBJ whole genome shotgun (WGS) entry which is preliminary data.</text>
</comment>
<protein>
    <submittedName>
        <fullName evidence="1">Uncharacterized protein</fullName>
    </submittedName>
</protein>
<dbReference type="AlphaFoldDB" id="A0A5B7EJ90"/>